<keyword evidence="2" id="KW-0808">Transferase</keyword>
<gene>
    <name evidence="4" type="ORF">YHS_06200</name>
</gene>
<evidence type="ECO:0000256" key="2">
    <source>
        <dbReference type="ARBA" id="ARBA00022679"/>
    </source>
</evidence>
<dbReference type="GO" id="GO:0016758">
    <property type="term" value="F:hexosyltransferase activity"/>
    <property type="evidence" value="ECO:0007669"/>
    <property type="project" value="UniProtKB-ARBA"/>
</dbReference>
<proteinExistence type="predicted"/>
<dbReference type="SUPFAM" id="SSF53448">
    <property type="entry name" value="Nucleotide-diphospho-sugar transferases"/>
    <property type="match status" value="1"/>
</dbReference>
<organism evidence="4">
    <name type="scientific">Faucicola osloensis</name>
    <name type="common">Moraxella osloensis</name>
    <dbReference type="NCBI Taxonomy" id="34062"/>
    <lineage>
        <taxon>Bacteria</taxon>
        <taxon>Pseudomonadati</taxon>
        <taxon>Pseudomonadota</taxon>
        <taxon>Gammaproteobacteria</taxon>
        <taxon>Moraxellales</taxon>
        <taxon>Moraxellaceae</taxon>
        <taxon>Faucicola</taxon>
    </lineage>
</organism>
<accession>A0AAD0AEK6</accession>
<dbReference type="AlphaFoldDB" id="A0AAD0AEK6"/>
<sequence length="403" mass="46926">MTQPTNNAKKFAISNAVVRKLKLPNSLLDNQLFANGVYGAYSGYRHSNYFYHRYINKKIAKDAKPLNFKPYEFKKSQFLGFDFEPTIALSIIIPAYNVENFIVPCLDSILSALNGYENYEIIVIEDCSTDRTRKILLELADDYKNLKLLLNEKNLGLSASRNKGLKNSQGFYVTFVDSDDLLSFGILSESINLAINKNVDIIEFNFFQFAKDSDIGKYLYSGHIKNAQKQNLEITSDIFKYAKGFACGKIYKRELFEQVRFPEGIYWEDAIISNVIFRLAKNYLYFDRVGYLYRSNPNSISNSLVKRNLGYDQLYVIKYCYEMAKQNHLKMDNEFYKRLFLEATVFLNNRTYYLNDSDLDYMFTQLELIFGNNQFKSLLSAQEKRIFDAMSKRNVAAWRAIAF</sequence>
<evidence type="ECO:0000259" key="3">
    <source>
        <dbReference type="Pfam" id="PF00535"/>
    </source>
</evidence>
<dbReference type="PANTHER" id="PTHR22916">
    <property type="entry name" value="GLYCOSYLTRANSFERASE"/>
    <property type="match status" value="1"/>
</dbReference>
<evidence type="ECO:0000256" key="1">
    <source>
        <dbReference type="ARBA" id="ARBA00022676"/>
    </source>
</evidence>
<protein>
    <submittedName>
        <fullName evidence="4">Glycosyltransferase family 2 protein</fullName>
    </submittedName>
</protein>
<dbReference type="Gene3D" id="3.90.550.10">
    <property type="entry name" value="Spore Coat Polysaccharide Biosynthesis Protein SpsA, Chain A"/>
    <property type="match status" value="1"/>
</dbReference>
<dbReference type="CDD" id="cd00761">
    <property type="entry name" value="Glyco_tranf_GTA_type"/>
    <property type="match status" value="1"/>
</dbReference>
<name>A0AAD0AEK6_FAUOS</name>
<dbReference type="PANTHER" id="PTHR22916:SF51">
    <property type="entry name" value="GLYCOSYLTRANSFERASE EPSH-RELATED"/>
    <property type="match status" value="1"/>
</dbReference>
<reference evidence="4" key="1">
    <citation type="submission" date="2017-11" db="EMBL/GenBank/DDBJ databases">
        <title>Complete Genome Sequence from Moraxella oslensis YHS isolated from human skin.</title>
        <authorList>
            <person name="Lee K."/>
            <person name="Lim J.Y."/>
            <person name="Hwang I."/>
        </authorList>
    </citation>
    <scope>NUCLEOTIDE SEQUENCE</scope>
    <source>
        <strain evidence="4">YHS</strain>
    </source>
</reference>
<evidence type="ECO:0000313" key="4">
    <source>
        <dbReference type="EMBL" id="ATQ83453.1"/>
    </source>
</evidence>
<dbReference type="EMBL" id="CP024176">
    <property type="protein sequence ID" value="ATQ83453.1"/>
    <property type="molecule type" value="Genomic_DNA"/>
</dbReference>
<feature type="domain" description="Glycosyltransferase 2-like" evidence="3">
    <location>
        <begin position="90"/>
        <end position="258"/>
    </location>
</feature>
<keyword evidence="1" id="KW-0328">Glycosyltransferase</keyword>
<dbReference type="Pfam" id="PF00535">
    <property type="entry name" value="Glycos_transf_2"/>
    <property type="match status" value="1"/>
</dbReference>
<dbReference type="InterPro" id="IPR001173">
    <property type="entry name" value="Glyco_trans_2-like"/>
</dbReference>
<dbReference type="InterPro" id="IPR029044">
    <property type="entry name" value="Nucleotide-diphossugar_trans"/>
</dbReference>